<protein>
    <recommendedName>
        <fullName evidence="2">Putative regulatory protein FmdB zinc ribbon domain-containing protein</fullName>
    </recommendedName>
</protein>
<dbReference type="NCBIfam" id="TIGR02605">
    <property type="entry name" value="CxxC_CxxC_SSSS"/>
    <property type="match status" value="1"/>
</dbReference>
<evidence type="ECO:0000259" key="2">
    <source>
        <dbReference type="SMART" id="SM00834"/>
    </source>
</evidence>
<dbReference type="SMART" id="SM00834">
    <property type="entry name" value="CxxC_CXXC_SSSS"/>
    <property type="match status" value="1"/>
</dbReference>
<dbReference type="Proteomes" id="UP000196027">
    <property type="component" value="Chromosome"/>
</dbReference>
<name>A0A1Y0I7X2_9GAMM</name>
<gene>
    <name evidence="3" type="ORF">OLMES_2549</name>
</gene>
<feature type="domain" description="Putative regulatory protein FmdB zinc ribbon" evidence="2">
    <location>
        <begin position="1"/>
        <end position="42"/>
    </location>
</feature>
<feature type="compositionally biased region" description="Basic and acidic residues" evidence="1">
    <location>
        <begin position="70"/>
        <end position="84"/>
    </location>
</feature>
<dbReference type="OrthoDB" id="9813321at2"/>
<accession>A0A1Y0I7X2</accession>
<evidence type="ECO:0000313" key="3">
    <source>
        <dbReference type="EMBL" id="ARU56602.1"/>
    </source>
</evidence>
<sequence>MPIYEYVCKSCDFQKDVLQKLSDAPLTDCPQCSEPAFTKKISAAGFRLKGGGWYETDFKTGKKKNLAGENKADSSTKKTESTGS</sequence>
<dbReference type="EMBL" id="CP021425">
    <property type="protein sequence ID" value="ARU56602.1"/>
    <property type="molecule type" value="Genomic_DNA"/>
</dbReference>
<keyword evidence="4" id="KW-1185">Reference proteome</keyword>
<organism evidence="3 4">
    <name type="scientific">Oleiphilus messinensis</name>
    <dbReference type="NCBI Taxonomy" id="141451"/>
    <lineage>
        <taxon>Bacteria</taxon>
        <taxon>Pseudomonadati</taxon>
        <taxon>Pseudomonadota</taxon>
        <taxon>Gammaproteobacteria</taxon>
        <taxon>Oceanospirillales</taxon>
        <taxon>Oleiphilaceae</taxon>
        <taxon>Oleiphilus</taxon>
    </lineage>
</organism>
<feature type="region of interest" description="Disordered" evidence="1">
    <location>
        <begin position="65"/>
        <end position="84"/>
    </location>
</feature>
<dbReference type="KEGG" id="ome:OLMES_2549"/>
<dbReference type="AlphaFoldDB" id="A0A1Y0I7X2"/>
<evidence type="ECO:0000313" key="4">
    <source>
        <dbReference type="Proteomes" id="UP000196027"/>
    </source>
</evidence>
<proteinExistence type="predicted"/>
<reference evidence="3 4" key="1">
    <citation type="submission" date="2017-05" db="EMBL/GenBank/DDBJ databases">
        <title>Genomic insights into alkan degradation activity of Oleiphilus messinensis.</title>
        <authorList>
            <person name="Kozyavkin S.A."/>
            <person name="Slesarev A.I."/>
            <person name="Golyshin P.N."/>
            <person name="Korzhenkov A."/>
            <person name="Golyshina O.N."/>
            <person name="Toshchakov S.V."/>
        </authorList>
    </citation>
    <scope>NUCLEOTIDE SEQUENCE [LARGE SCALE GENOMIC DNA]</scope>
    <source>
        <strain evidence="3 4">ME102</strain>
    </source>
</reference>
<dbReference type="PANTHER" id="PTHR34404:SF2">
    <property type="entry name" value="CONSERVED SERINE RICH PROTEIN"/>
    <property type="match status" value="1"/>
</dbReference>
<dbReference type="RefSeq" id="WP_087461572.1">
    <property type="nucleotide sequence ID" value="NZ_CP021425.1"/>
</dbReference>
<evidence type="ECO:0000256" key="1">
    <source>
        <dbReference type="SAM" id="MobiDB-lite"/>
    </source>
</evidence>
<dbReference type="InterPro" id="IPR013429">
    <property type="entry name" value="Regulatory_FmdB_Zinc_ribbon"/>
</dbReference>
<dbReference type="Pfam" id="PF09723">
    <property type="entry name" value="Zn_ribbon_8"/>
    <property type="match status" value="1"/>
</dbReference>
<dbReference type="PANTHER" id="PTHR34404">
    <property type="entry name" value="REGULATORY PROTEIN, FMDB FAMILY"/>
    <property type="match status" value="1"/>
</dbReference>